<reference evidence="2" key="1">
    <citation type="submission" date="2022-12" db="EMBL/GenBank/DDBJ databases">
        <authorList>
            <person name="Wang J."/>
        </authorList>
    </citation>
    <scope>NUCLEOTIDE SEQUENCE</scope>
    <source>
        <strain evidence="2">HY-45-18</strain>
    </source>
</reference>
<dbReference type="RefSeq" id="WP_268040010.1">
    <property type="nucleotide sequence ID" value="NZ_JAPQER010000002.1"/>
</dbReference>
<dbReference type="InterPro" id="IPR036874">
    <property type="entry name" value="Carbonic_anhydrase_sf"/>
</dbReference>
<name>A0ABT4CXN1_9CLOT</name>
<comment type="similarity">
    <text evidence="1">Belongs to the beta-class carbonic anhydrase family.</text>
</comment>
<dbReference type="Proteomes" id="UP001078443">
    <property type="component" value="Unassembled WGS sequence"/>
</dbReference>
<sequence>MNKLIKVSNQEDIFLHYQGTPIETLLKYHNLKQPFENHLKAKILIGMCMDNRKQLKLPNNFAYILRSGGGNLRYSEFKISYAIALGGVKSIALIGHNNCGMVNLESKKEKFIKGLVENAGWNIEQAEEHFNTCSPMFEIKDEIEFLLSETKRLRKKYPNILVAPLFYKIEDNLLYLVKED</sequence>
<dbReference type="SMART" id="SM00947">
    <property type="entry name" value="Pro_CA"/>
    <property type="match status" value="1"/>
</dbReference>
<keyword evidence="3" id="KW-1185">Reference proteome</keyword>
<dbReference type="EMBL" id="JAPQER010000002">
    <property type="protein sequence ID" value="MCY6483735.1"/>
    <property type="molecule type" value="Genomic_DNA"/>
</dbReference>
<evidence type="ECO:0000313" key="3">
    <source>
        <dbReference type="Proteomes" id="UP001078443"/>
    </source>
</evidence>
<evidence type="ECO:0000256" key="1">
    <source>
        <dbReference type="ARBA" id="ARBA00006217"/>
    </source>
</evidence>
<comment type="caution">
    <text evidence="2">The sequence shown here is derived from an EMBL/GenBank/DDBJ whole genome shotgun (WGS) entry which is preliminary data.</text>
</comment>
<dbReference type="InterPro" id="IPR001765">
    <property type="entry name" value="Carbonic_anhydrase"/>
</dbReference>
<organism evidence="2 3">
    <name type="scientific">Clostridium aestuarii</name>
    <dbReference type="NCBI Taxonomy" id="338193"/>
    <lineage>
        <taxon>Bacteria</taxon>
        <taxon>Bacillati</taxon>
        <taxon>Bacillota</taxon>
        <taxon>Clostridia</taxon>
        <taxon>Eubacteriales</taxon>
        <taxon>Clostridiaceae</taxon>
        <taxon>Clostridium</taxon>
    </lineage>
</organism>
<protein>
    <submittedName>
        <fullName evidence="2">Carbonic anhydrase</fullName>
    </submittedName>
</protein>
<dbReference type="Gene3D" id="3.40.1050.10">
    <property type="entry name" value="Carbonic anhydrase"/>
    <property type="match status" value="1"/>
</dbReference>
<dbReference type="SUPFAM" id="SSF53056">
    <property type="entry name" value="beta-carbonic anhydrase, cab"/>
    <property type="match status" value="1"/>
</dbReference>
<gene>
    <name evidence="2" type="ORF">OW763_05150</name>
</gene>
<dbReference type="Pfam" id="PF00484">
    <property type="entry name" value="Pro_CA"/>
    <property type="match status" value="1"/>
</dbReference>
<accession>A0ABT4CXN1</accession>
<proteinExistence type="inferred from homology"/>
<evidence type="ECO:0000313" key="2">
    <source>
        <dbReference type="EMBL" id="MCY6483735.1"/>
    </source>
</evidence>